<dbReference type="HOGENOM" id="CLU_059500_0_0_2"/>
<accession>A0A0E3PUM4</accession>
<evidence type="ECO:0000313" key="1">
    <source>
        <dbReference type="EMBL" id="AKB40058.1"/>
    </source>
</evidence>
<dbReference type="Proteomes" id="UP000033058">
    <property type="component" value="Chromosome"/>
</dbReference>
<dbReference type="AlphaFoldDB" id="A0A0E3PUM4"/>
<dbReference type="EMBL" id="CP009509">
    <property type="protein sequence ID" value="AKB40058.1"/>
    <property type="molecule type" value="Genomic_DNA"/>
</dbReference>
<organism evidence="1 2">
    <name type="scientific">Methanosarcina mazei WWM610</name>
    <dbReference type="NCBI Taxonomy" id="1434117"/>
    <lineage>
        <taxon>Archaea</taxon>
        <taxon>Methanobacteriati</taxon>
        <taxon>Methanobacteriota</taxon>
        <taxon>Stenosarchaea group</taxon>
        <taxon>Methanomicrobia</taxon>
        <taxon>Methanosarcinales</taxon>
        <taxon>Methanosarcinaceae</taxon>
        <taxon>Methanosarcina</taxon>
    </lineage>
</organism>
<protein>
    <submittedName>
        <fullName evidence="1">Chromosome segregation ATPase</fullName>
    </submittedName>
</protein>
<gene>
    <name evidence="1" type="ORF">MSMAW_1067</name>
</gene>
<evidence type="ECO:0000313" key="2">
    <source>
        <dbReference type="Proteomes" id="UP000033058"/>
    </source>
</evidence>
<proteinExistence type="predicted"/>
<dbReference type="RefSeq" id="WP_048037769.1">
    <property type="nucleotide sequence ID" value="NZ_CP009509.1"/>
</dbReference>
<name>A0A0E3PUM4_METMZ</name>
<dbReference type="PATRIC" id="fig|1434117.4.peg.1342"/>
<sequence>MKYTFQDSTEFPVQRDFIQDIQDFIRISKEVIPLEKSIKEIKQVNIEETGTTQAGIEEIDRFQKEIAECIEERALGYESREVLEIKSKTIETCANISLLKKNEKLEDIDKQNRLALIEVRQLEDRILTALSPFFENSIYGAEHTCYASSEDRKLKGWQVSSIDGMRYEFELSFIQDTLKVEDLLKLTLPVRSKSGFLSKEEKVKKLDVSGFYVTNIEHGKNTTRTVIEDKDAENRFIITSDGGTFLIMYGDNEITGDEKLAPALDKDSISIFVEKIKDFVTDSVVFRKLRLILIDGKNAVEENVIFDCLKIIAGIYGKLAKECIERGYTEGEITIKIEEPGSIRTEKYISKSEASSELSSIGPEGNELARILRVSEA</sequence>
<dbReference type="GeneID" id="24850733"/>
<reference evidence="1 2" key="1">
    <citation type="submission" date="2014-07" db="EMBL/GenBank/DDBJ databases">
        <title>Methanogenic archaea and the global carbon cycle.</title>
        <authorList>
            <person name="Henriksen J.R."/>
            <person name="Luke J."/>
            <person name="Reinhart S."/>
            <person name="Benedict M.N."/>
            <person name="Youngblut N.D."/>
            <person name="Metcalf M.E."/>
            <person name="Whitaker R.J."/>
            <person name="Metcalf W.W."/>
        </authorList>
    </citation>
    <scope>NUCLEOTIDE SEQUENCE [LARGE SCALE GENOMIC DNA]</scope>
    <source>
        <strain evidence="1 2">WWM610</strain>
    </source>
</reference>